<evidence type="ECO:0000256" key="1">
    <source>
        <dbReference type="SAM" id="SignalP"/>
    </source>
</evidence>
<keyword evidence="1" id="KW-0732">Signal</keyword>
<reference evidence="2" key="1">
    <citation type="submission" date="2014-11" db="EMBL/GenBank/DDBJ databases">
        <authorList>
            <person name="Amaro Gonzalez C."/>
        </authorList>
    </citation>
    <scope>NUCLEOTIDE SEQUENCE</scope>
</reference>
<dbReference type="AlphaFoldDB" id="A0A0E9XM05"/>
<protein>
    <submittedName>
        <fullName evidence="2">Uncharacterized protein</fullName>
    </submittedName>
</protein>
<name>A0A0E9XM05_ANGAN</name>
<dbReference type="EMBL" id="GBXM01004830">
    <property type="protein sequence ID" value="JAI03748.1"/>
    <property type="molecule type" value="Transcribed_RNA"/>
</dbReference>
<dbReference type="EMBL" id="GBXM01050075">
    <property type="protein sequence ID" value="JAH58502.1"/>
    <property type="molecule type" value="Transcribed_RNA"/>
</dbReference>
<feature type="chain" id="PRO_5007401544" evidence="1">
    <location>
        <begin position="22"/>
        <end position="47"/>
    </location>
</feature>
<accession>A0A0E9XM05</accession>
<organism evidence="2">
    <name type="scientific">Anguilla anguilla</name>
    <name type="common">European freshwater eel</name>
    <name type="synonym">Muraena anguilla</name>
    <dbReference type="NCBI Taxonomy" id="7936"/>
    <lineage>
        <taxon>Eukaryota</taxon>
        <taxon>Metazoa</taxon>
        <taxon>Chordata</taxon>
        <taxon>Craniata</taxon>
        <taxon>Vertebrata</taxon>
        <taxon>Euteleostomi</taxon>
        <taxon>Actinopterygii</taxon>
        <taxon>Neopterygii</taxon>
        <taxon>Teleostei</taxon>
        <taxon>Anguilliformes</taxon>
        <taxon>Anguillidae</taxon>
        <taxon>Anguilla</taxon>
    </lineage>
</organism>
<reference evidence="2" key="2">
    <citation type="journal article" date="2015" name="Fish Shellfish Immunol.">
        <title>Early steps in the European eel (Anguilla anguilla)-Vibrio vulnificus interaction in the gills: Role of the RtxA13 toxin.</title>
        <authorList>
            <person name="Callol A."/>
            <person name="Pajuelo D."/>
            <person name="Ebbesson L."/>
            <person name="Teles M."/>
            <person name="MacKenzie S."/>
            <person name="Amaro C."/>
        </authorList>
    </citation>
    <scope>NUCLEOTIDE SEQUENCE</scope>
</reference>
<dbReference type="PROSITE" id="PS51257">
    <property type="entry name" value="PROKAR_LIPOPROTEIN"/>
    <property type="match status" value="1"/>
</dbReference>
<feature type="signal peptide" evidence="1">
    <location>
        <begin position="1"/>
        <end position="21"/>
    </location>
</feature>
<evidence type="ECO:0000313" key="2">
    <source>
        <dbReference type="EMBL" id="JAI03748.1"/>
    </source>
</evidence>
<proteinExistence type="predicted"/>
<sequence>MKQGLTCHILIVASLPLLVLTQGCLTKVREGWSACRLLWLPSNQQPV</sequence>